<dbReference type="AlphaFoldDB" id="E0QRF1"/>
<evidence type="ECO:0000313" key="3">
    <source>
        <dbReference type="Proteomes" id="UP000003045"/>
    </source>
</evidence>
<accession>E0QRF1</accession>
<evidence type="ECO:0008006" key="4">
    <source>
        <dbReference type="Google" id="ProtNLM"/>
    </source>
</evidence>
<dbReference type="Proteomes" id="UP000003045">
    <property type="component" value="Unassembled WGS sequence"/>
</dbReference>
<evidence type="ECO:0000313" key="2">
    <source>
        <dbReference type="EMBL" id="EFM45659.1"/>
    </source>
</evidence>
<organism evidence="2 3">
    <name type="scientific">Mobiluncus mulieris ATCC 35239</name>
    <dbReference type="NCBI Taxonomy" id="871571"/>
    <lineage>
        <taxon>Bacteria</taxon>
        <taxon>Bacillati</taxon>
        <taxon>Actinomycetota</taxon>
        <taxon>Actinomycetes</taxon>
        <taxon>Actinomycetales</taxon>
        <taxon>Actinomycetaceae</taxon>
        <taxon>Mobiluncus</taxon>
    </lineage>
</organism>
<reference evidence="2" key="1">
    <citation type="submission" date="2010-08" db="EMBL/GenBank/DDBJ databases">
        <authorList>
            <person name="Muzny D."/>
            <person name="Qin X."/>
            <person name="Deng J."/>
            <person name="Jiang H."/>
            <person name="Liu Y."/>
            <person name="Qu J."/>
            <person name="Song X.-Z."/>
            <person name="Zhang L."/>
            <person name="Thornton R."/>
            <person name="Coyle M."/>
            <person name="Francisco L."/>
            <person name="Jackson L."/>
            <person name="Javaid M."/>
            <person name="Korchina V."/>
            <person name="Kovar C."/>
            <person name="Mata R."/>
            <person name="Mathew T."/>
            <person name="Ngo R."/>
            <person name="Nguyen L."/>
            <person name="Nguyen N."/>
            <person name="Okwuonu G."/>
            <person name="Ongeri F."/>
            <person name="Pham C."/>
            <person name="Simmons D."/>
            <person name="Wilczek-Boney K."/>
            <person name="Hale W."/>
            <person name="Jakkamsetti A."/>
            <person name="Pham P."/>
            <person name="Ruth R."/>
            <person name="San Lucas F."/>
            <person name="Warren J."/>
            <person name="Zhang J."/>
            <person name="Zhao Z."/>
            <person name="Zhou C."/>
            <person name="Zhu D."/>
            <person name="Lee S."/>
            <person name="Bess C."/>
            <person name="Blankenburg K."/>
            <person name="Forbes L."/>
            <person name="Fu Q."/>
            <person name="Gubbala S."/>
            <person name="Hirani K."/>
            <person name="Jayaseelan J.C."/>
            <person name="Lara F."/>
            <person name="Munidasa M."/>
            <person name="Palculict T."/>
            <person name="Patil S."/>
            <person name="Pu L.-L."/>
            <person name="Saada N."/>
            <person name="Tang L."/>
            <person name="Weissenberger G."/>
            <person name="Zhu Y."/>
            <person name="Hemphill L."/>
            <person name="Shang Y."/>
            <person name="Youmans B."/>
            <person name="Ayvaz T."/>
            <person name="Ross M."/>
            <person name="Santibanez J."/>
            <person name="Aqrawi P."/>
            <person name="Gross S."/>
            <person name="Joshi V."/>
            <person name="Fowler G."/>
            <person name="Nazareth L."/>
            <person name="Reid J."/>
            <person name="Worley K."/>
            <person name="Petrosino J."/>
            <person name="Highlander S."/>
            <person name="Gibbs R."/>
        </authorList>
    </citation>
    <scope>NUCLEOTIDE SEQUENCE [LARGE SCALE GENOMIC DNA]</scope>
    <source>
        <strain evidence="2">ATCC 35239</strain>
    </source>
</reference>
<name>E0QRF1_9ACTO</name>
<feature type="compositionally biased region" description="Acidic residues" evidence="1">
    <location>
        <begin position="107"/>
        <end position="118"/>
    </location>
</feature>
<feature type="region of interest" description="Disordered" evidence="1">
    <location>
        <begin position="69"/>
        <end position="118"/>
    </location>
</feature>
<gene>
    <name evidence="2" type="ORF">HMPREF0580_1466</name>
</gene>
<sequence>MFMNDDPRRDLDALIYALERHLEVALSLDNEDDDSDVLIDAENRLRDAFFTYDDTLFTQTGVELPFDILDDEDEDEGDNDAGDSEDDDFDSDYHRRDDDDDSHYLDGEDFDDFDLTED</sequence>
<evidence type="ECO:0000256" key="1">
    <source>
        <dbReference type="SAM" id="MobiDB-lite"/>
    </source>
</evidence>
<comment type="caution">
    <text evidence="2">The sequence shown here is derived from an EMBL/GenBank/DDBJ whole genome shotgun (WGS) entry which is preliminary data.</text>
</comment>
<dbReference type="STRING" id="871571.HMPREF0580_1466"/>
<feature type="compositionally biased region" description="Basic and acidic residues" evidence="1">
    <location>
        <begin position="91"/>
        <end position="106"/>
    </location>
</feature>
<dbReference type="EMBL" id="AEET01000033">
    <property type="protein sequence ID" value="EFM45659.1"/>
    <property type="molecule type" value="Genomic_DNA"/>
</dbReference>
<feature type="compositionally biased region" description="Acidic residues" evidence="1">
    <location>
        <begin position="69"/>
        <end position="90"/>
    </location>
</feature>
<protein>
    <recommendedName>
        <fullName evidence="4">DNA primase</fullName>
    </recommendedName>
</protein>
<proteinExistence type="predicted"/>
<dbReference type="HOGENOM" id="CLU_146480_2_0_11"/>
<keyword evidence="3" id="KW-1185">Reference proteome</keyword>